<name>A0ABT6Q2W1_9PROT</name>
<gene>
    <name evidence="1" type="ORF">QJV27_08805</name>
</gene>
<dbReference type="Gene3D" id="3.30.1910.20">
    <property type="entry name" value="asparaginyl-tRNA synthetase, N-terminal domain"/>
    <property type="match status" value="1"/>
</dbReference>
<comment type="caution">
    <text evidence="1">The sequence shown here is derived from an EMBL/GenBank/DDBJ whole genome shotgun (WGS) entry which is preliminary data.</text>
</comment>
<protein>
    <recommendedName>
        <fullName evidence="3">Tail fiber protein</fullName>
    </recommendedName>
</protein>
<proteinExistence type="predicted"/>
<reference evidence="1" key="1">
    <citation type="submission" date="2023-05" db="EMBL/GenBank/DDBJ databases">
        <title>Whole genome sequence of Commensalibacter sp.</title>
        <authorList>
            <person name="Charoenyingcharoen P."/>
            <person name="Yukphan P."/>
        </authorList>
    </citation>
    <scope>NUCLEOTIDE SEQUENCE</scope>
    <source>
        <strain evidence="1">TBRC 16381</strain>
    </source>
</reference>
<dbReference type="Proteomes" id="UP001431634">
    <property type="component" value="Unassembled WGS sequence"/>
</dbReference>
<organism evidence="1 2">
    <name type="scientific">Commensalibacter oyaizuii</name>
    <dbReference type="NCBI Taxonomy" id="3043873"/>
    <lineage>
        <taxon>Bacteria</taxon>
        <taxon>Pseudomonadati</taxon>
        <taxon>Pseudomonadota</taxon>
        <taxon>Alphaproteobacteria</taxon>
        <taxon>Acetobacterales</taxon>
        <taxon>Acetobacteraceae</taxon>
    </lineage>
</organism>
<keyword evidence="2" id="KW-1185">Reference proteome</keyword>
<dbReference type="EMBL" id="JASBAO010000001">
    <property type="protein sequence ID" value="MDI2091462.1"/>
    <property type="molecule type" value="Genomic_DNA"/>
</dbReference>
<evidence type="ECO:0000313" key="2">
    <source>
        <dbReference type="Proteomes" id="UP001431634"/>
    </source>
</evidence>
<evidence type="ECO:0008006" key="3">
    <source>
        <dbReference type="Google" id="ProtNLM"/>
    </source>
</evidence>
<accession>A0ABT6Q2W1</accession>
<dbReference type="RefSeq" id="WP_281448554.1">
    <property type="nucleotide sequence ID" value="NZ_JASBAO010000001.1"/>
</dbReference>
<sequence length="502" mass="55554">MSLNRPNPFLSKWAENGKRFDVPDTGADHANGRADIQSGFPDTTMKSVLQGGTPPWGQDHNGILHKITQSIQWTQAGGWPVYDEAFAQRNGGYSKGAIVQQSAGDNIWVAWINLEDGNMVNPAGLDIGKPGAQGGWRRYPVIEETEGATLIYNDRGELKVFTATNTSEKYVSWDAGSDQTGDGTRARPYKTIDKAIRSSPSSGNINIYLRDYDTHYFINFDNALIANQDGVNGHLDKLPGALLTQNDNVTEYPGALLPANTFAGTRNITFLPYTDKYDIDPWSRITTEFFNKIGDTGYTYCLSDQEYQTLGIGRPKVVLLWNYAYNEVDGKFVTKGAAWSGLYGTVNSFSYNFYGIAFSVYKVDQLKAFEYGIVSGFFQNGGGYQFLGCRFDDLNIGNDRTIFGGYTDALTSYTFSKVNYFSGDLAVKGSPIVNNINNLTIYINSETYDWVQTTTGYTLLSNNALAFFQRASIYSGQALATISTPSKRYAYLNPSFEIKSGL</sequence>
<evidence type="ECO:0000313" key="1">
    <source>
        <dbReference type="EMBL" id="MDI2091462.1"/>
    </source>
</evidence>